<reference evidence="1" key="1">
    <citation type="submission" date="2020-12" db="EMBL/GenBank/DDBJ databases">
        <authorList>
            <consortium name="Molecular Ecology Group"/>
        </authorList>
    </citation>
    <scope>NUCLEOTIDE SEQUENCE</scope>
    <source>
        <strain evidence="1">TBG_1078</strain>
    </source>
</reference>
<dbReference type="AlphaFoldDB" id="A0A811YC08"/>
<sequence length="266" mass="31050">MNAFMISLPLRQLDPFITTSFLMFVEILWQPMTPSGNKTEKKKDEEKWVKQGLKGKRKNKHGYEVGCTGQHWALRVVFCGDLNSHIWWNRMEQSWTIFIQWPFAFFAWSCTHGPLLPMEKNPVHLQYVTTGEHPQAKPAIQLWSEERSPLQRGAWPLTLFPGRDTCGEELLNLTDNQEGTYRHSCIVVKSVDLNLRLWLLLFMQLSCTLACNQHHGVLNMKEELSYFRQIRLLLLLFLWRILTITGVETPTHHLKFIVAGELDLAY</sequence>
<organism evidence="1 2">
    <name type="scientific">Nyctereutes procyonoides</name>
    <name type="common">Raccoon dog</name>
    <name type="synonym">Canis procyonoides</name>
    <dbReference type="NCBI Taxonomy" id="34880"/>
    <lineage>
        <taxon>Eukaryota</taxon>
        <taxon>Metazoa</taxon>
        <taxon>Chordata</taxon>
        <taxon>Craniata</taxon>
        <taxon>Vertebrata</taxon>
        <taxon>Euteleostomi</taxon>
        <taxon>Mammalia</taxon>
        <taxon>Eutheria</taxon>
        <taxon>Laurasiatheria</taxon>
        <taxon>Carnivora</taxon>
        <taxon>Caniformia</taxon>
        <taxon>Canidae</taxon>
        <taxon>Nyctereutes</taxon>
    </lineage>
</organism>
<dbReference type="EMBL" id="CAJHUB010000672">
    <property type="protein sequence ID" value="CAD7673813.1"/>
    <property type="molecule type" value="Genomic_DNA"/>
</dbReference>
<comment type="caution">
    <text evidence="1">The sequence shown here is derived from an EMBL/GenBank/DDBJ whole genome shotgun (WGS) entry which is preliminary data.</text>
</comment>
<protein>
    <submittedName>
        <fullName evidence="1">(raccoon dog) hypothetical protein</fullName>
    </submittedName>
</protein>
<evidence type="ECO:0000313" key="1">
    <source>
        <dbReference type="EMBL" id="CAD7673813.1"/>
    </source>
</evidence>
<evidence type="ECO:0000313" key="2">
    <source>
        <dbReference type="Proteomes" id="UP000645828"/>
    </source>
</evidence>
<dbReference type="Proteomes" id="UP000645828">
    <property type="component" value="Unassembled WGS sequence"/>
</dbReference>
<accession>A0A811YC08</accession>
<name>A0A811YC08_NYCPR</name>
<keyword evidence="2" id="KW-1185">Reference proteome</keyword>
<proteinExistence type="predicted"/>
<gene>
    <name evidence="1" type="ORF">NYPRO_LOCUS6608</name>
</gene>